<accession>A0A4R3Y8E5</accession>
<dbReference type="NCBIfam" id="TIGR00219">
    <property type="entry name" value="mreC"/>
    <property type="match status" value="1"/>
</dbReference>
<proteinExistence type="inferred from homology"/>
<protein>
    <recommendedName>
        <fullName evidence="2 5">Cell shape-determining protein MreC</fullName>
    </recommendedName>
    <alternativeName>
        <fullName evidence="4 5">Cell shape protein MreC</fullName>
    </alternativeName>
</protein>
<evidence type="ECO:0000313" key="10">
    <source>
        <dbReference type="Proteomes" id="UP000295367"/>
    </source>
</evidence>
<keyword evidence="6" id="KW-0175">Coiled coil</keyword>
<dbReference type="InterPro" id="IPR007221">
    <property type="entry name" value="MreC"/>
</dbReference>
<gene>
    <name evidence="9" type="ORF">EDC63_104134</name>
</gene>
<evidence type="ECO:0000256" key="7">
    <source>
        <dbReference type="SAM" id="MobiDB-lite"/>
    </source>
</evidence>
<feature type="coiled-coil region" evidence="6">
    <location>
        <begin position="84"/>
        <end position="111"/>
    </location>
</feature>
<dbReference type="InterPro" id="IPR042175">
    <property type="entry name" value="Cell/Rod_MreC_2"/>
</dbReference>
<evidence type="ECO:0000256" key="3">
    <source>
        <dbReference type="ARBA" id="ARBA00022960"/>
    </source>
</evidence>
<evidence type="ECO:0000256" key="1">
    <source>
        <dbReference type="ARBA" id="ARBA00009369"/>
    </source>
</evidence>
<evidence type="ECO:0000256" key="5">
    <source>
        <dbReference type="PIRNR" id="PIRNR038471"/>
    </source>
</evidence>
<feature type="region of interest" description="Disordered" evidence="7">
    <location>
        <begin position="279"/>
        <end position="304"/>
    </location>
</feature>
<dbReference type="PANTHER" id="PTHR34138">
    <property type="entry name" value="CELL SHAPE-DETERMINING PROTEIN MREC"/>
    <property type="match status" value="1"/>
</dbReference>
<dbReference type="EMBL" id="SMCO01000004">
    <property type="protein sequence ID" value="TCV88177.1"/>
    <property type="molecule type" value="Genomic_DNA"/>
</dbReference>
<feature type="domain" description="Rod shape-determining protein MreC beta-barrel core" evidence="8">
    <location>
        <begin position="128"/>
        <end position="273"/>
    </location>
</feature>
<sequence length="304" mass="33106">MEYQPPQFFNRGPSLLARLSFFAFISVVLMVTDAHFKYLGTVRQSLSVIIYPLQRIANSPVELFDRVSGFFVTQALLQSENLALKQQQLVNASQLQRLQSLQAENTQLRKLFNAQKPYGEKAVVADILYGSHDPFVRKVVVDKGSAHNILAGDAVLDDIGVIGQVTRAYPFSSEITLVTDKNQAVPVQILRTGQRVIVVGFGQEGLLDLPFMPANGDIQNGDILVTSGIDGTYPAGLPVATVTKIERNAAYSFAKITCTPSGGVDRHKQVLILAGSSIPATHIPPAPTSPAPKKDSSNEHKKRK</sequence>
<dbReference type="GO" id="GO:0005886">
    <property type="term" value="C:plasma membrane"/>
    <property type="evidence" value="ECO:0007669"/>
    <property type="project" value="TreeGrafter"/>
</dbReference>
<dbReference type="Gene3D" id="2.40.10.340">
    <property type="entry name" value="Rod shape-determining protein MreC, domain 1"/>
    <property type="match status" value="1"/>
</dbReference>
<reference evidence="9 10" key="1">
    <citation type="submission" date="2019-03" db="EMBL/GenBank/DDBJ databases">
        <title>Genomic Encyclopedia of Type Strains, Phase IV (KMG-IV): sequencing the most valuable type-strain genomes for metagenomic binning, comparative biology and taxonomic classification.</title>
        <authorList>
            <person name="Goeker M."/>
        </authorList>
    </citation>
    <scope>NUCLEOTIDE SEQUENCE [LARGE SCALE GENOMIC DNA]</scope>
    <source>
        <strain evidence="9 10">DSM 100309</strain>
    </source>
</reference>
<organism evidence="9 10">
    <name type="scientific">Sulfurirhabdus autotrophica</name>
    <dbReference type="NCBI Taxonomy" id="1706046"/>
    <lineage>
        <taxon>Bacteria</taxon>
        <taxon>Pseudomonadati</taxon>
        <taxon>Pseudomonadota</taxon>
        <taxon>Betaproteobacteria</taxon>
        <taxon>Nitrosomonadales</taxon>
        <taxon>Sulfuricellaceae</taxon>
        <taxon>Sulfurirhabdus</taxon>
    </lineage>
</organism>
<dbReference type="PIRSF" id="PIRSF038471">
    <property type="entry name" value="MreC"/>
    <property type="match status" value="1"/>
</dbReference>
<evidence type="ECO:0000256" key="2">
    <source>
        <dbReference type="ARBA" id="ARBA00013855"/>
    </source>
</evidence>
<dbReference type="OrthoDB" id="9808025at2"/>
<dbReference type="Proteomes" id="UP000295367">
    <property type="component" value="Unassembled WGS sequence"/>
</dbReference>
<comment type="function">
    <text evidence="5">Involved in formation and maintenance of cell shape.</text>
</comment>
<dbReference type="Pfam" id="PF04085">
    <property type="entry name" value="MreC"/>
    <property type="match status" value="1"/>
</dbReference>
<evidence type="ECO:0000313" key="9">
    <source>
        <dbReference type="EMBL" id="TCV88177.1"/>
    </source>
</evidence>
<feature type="compositionally biased region" description="Basic and acidic residues" evidence="7">
    <location>
        <begin position="292"/>
        <end position="304"/>
    </location>
</feature>
<comment type="similarity">
    <text evidence="1 5">Belongs to the MreC family.</text>
</comment>
<comment type="caution">
    <text evidence="9">The sequence shown here is derived from an EMBL/GenBank/DDBJ whole genome shotgun (WGS) entry which is preliminary data.</text>
</comment>
<evidence type="ECO:0000256" key="4">
    <source>
        <dbReference type="ARBA" id="ARBA00032089"/>
    </source>
</evidence>
<keyword evidence="10" id="KW-1185">Reference proteome</keyword>
<name>A0A4R3Y8E5_9PROT</name>
<dbReference type="AlphaFoldDB" id="A0A4R3Y8E5"/>
<dbReference type="InterPro" id="IPR055342">
    <property type="entry name" value="MreC_beta-barrel_core"/>
</dbReference>
<keyword evidence="3 5" id="KW-0133">Cell shape</keyword>
<dbReference type="GO" id="GO:0008360">
    <property type="term" value="P:regulation of cell shape"/>
    <property type="evidence" value="ECO:0007669"/>
    <property type="project" value="UniProtKB-KW"/>
</dbReference>
<dbReference type="RefSeq" id="WP_124945800.1">
    <property type="nucleotide sequence ID" value="NZ_BHVT01000019.1"/>
</dbReference>
<dbReference type="Gene3D" id="2.40.10.350">
    <property type="entry name" value="Rod shape-determining protein MreC, domain 2"/>
    <property type="match status" value="1"/>
</dbReference>
<dbReference type="InterPro" id="IPR042177">
    <property type="entry name" value="Cell/Rod_1"/>
</dbReference>
<evidence type="ECO:0000259" key="8">
    <source>
        <dbReference type="Pfam" id="PF04085"/>
    </source>
</evidence>
<evidence type="ECO:0000256" key="6">
    <source>
        <dbReference type="SAM" id="Coils"/>
    </source>
</evidence>
<dbReference type="PANTHER" id="PTHR34138:SF1">
    <property type="entry name" value="CELL SHAPE-DETERMINING PROTEIN MREC"/>
    <property type="match status" value="1"/>
</dbReference>